<evidence type="ECO:0000313" key="1">
    <source>
        <dbReference type="EMBL" id="SVB80018.1"/>
    </source>
</evidence>
<organism evidence="1">
    <name type="scientific">marine metagenome</name>
    <dbReference type="NCBI Taxonomy" id="408172"/>
    <lineage>
        <taxon>unclassified sequences</taxon>
        <taxon>metagenomes</taxon>
        <taxon>ecological metagenomes</taxon>
    </lineage>
</organism>
<reference evidence="1" key="1">
    <citation type="submission" date="2018-05" db="EMBL/GenBank/DDBJ databases">
        <authorList>
            <person name="Lanie J.A."/>
            <person name="Ng W.-L."/>
            <person name="Kazmierczak K.M."/>
            <person name="Andrzejewski T.M."/>
            <person name="Davidsen T.M."/>
            <person name="Wayne K.J."/>
            <person name="Tettelin H."/>
            <person name="Glass J.I."/>
            <person name="Rusch D."/>
            <person name="Podicherti R."/>
            <person name="Tsui H.-C.T."/>
            <person name="Winkler M.E."/>
        </authorList>
    </citation>
    <scope>NUCLEOTIDE SEQUENCE</scope>
</reference>
<dbReference type="EMBL" id="UINC01058117">
    <property type="protein sequence ID" value="SVB80018.1"/>
    <property type="molecule type" value="Genomic_DNA"/>
</dbReference>
<name>A0A382GY77_9ZZZZ</name>
<proteinExistence type="predicted"/>
<protein>
    <submittedName>
        <fullName evidence="1">Uncharacterized protein</fullName>
    </submittedName>
</protein>
<feature type="non-terminal residue" evidence="1">
    <location>
        <position position="452"/>
    </location>
</feature>
<accession>A0A382GY77</accession>
<sequence length="452" mass="48387">MAASQPFGISCKGGLNTNLNQLEMLGQPGLATKLRNFEVDPDGGYRRISGFSQFGDGTRPNTDNDVFGLHVYADGVIAAVGTNIYFSQDGDSWLQINKDSVDSGGDNYSTFGGRSTLARTSQSLATFTTYEGTTDYGEVIITDRGSGVKPLYFKMTGTGSALSSRTYFCKEVTVSGSVYPKFCVIHDKHLVVAGAATAPNTVYYSNTLADSDDLTDFTGTGAGSIVLDDQVVGIKSFRDDLIIFCENSIYKLQNINNASTIAVVPVTKNVGCLDGNSIQEIGGDLVFLSPDGIRTIAGTARIGDVEMGSVSRQIQSIVGKIAASIDTFRISSAVLRSRSQYRLFYSTSGASSASSKGIIGTITPNGFEWSETLGIQAHAMASGFDADGVEQTYHGDKDGYIYVHDDGDYFTPAGDATNIRAEYRTPFFDFGDVGTRKTLHYARMSFSPEGDC</sequence>
<gene>
    <name evidence="1" type="ORF">METZ01_LOCUS232872</name>
</gene>
<dbReference type="AlphaFoldDB" id="A0A382GY77"/>